<keyword evidence="5" id="KW-0547">Nucleotide-binding</keyword>
<dbReference type="Pfam" id="PF02518">
    <property type="entry name" value="HATPase_c"/>
    <property type="match status" value="1"/>
</dbReference>
<evidence type="ECO:0000313" key="13">
    <source>
        <dbReference type="Proteomes" id="UP001182991"/>
    </source>
</evidence>
<dbReference type="InterPro" id="IPR036890">
    <property type="entry name" value="HATPase_C_sf"/>
</dbReference>
<organism evidence="12 13">
    <name type="scientific">Mesonia ostreae</name>
    <dbReference type="NCBI Taxonomy" id="861110"/>
    <lineage>
        <taxon>Bacteria</taxon>
        <taxon>Pseudomonadati</taxon>
        <taxon>Bacteroidota</taxon>
        <taxon>Flavobacteriia</taxon>
        <taxon>Flavobacteriales</taxon>
        <taxon>Flavobacteriaceae</taxon>
        <taxon>Mesonia</taxon>
    </lineage>
</organism>
<keyword evidence="9" id="KW-1133">Transmembrane helix</keyword>
<name>A0ABU2KJE9_9FLAO</name>
<evidence type="ECO:0000256" key="8">
    <source>
        <dbReference type="ARBA" id="ARBA00023012"/>
    </source>
</evidence>
<sequence length="257" mass="29440">MEYESGLKLFFWIGTAIMVGLTLMVLLLTVIYQKKVHKIKQKEAENLLRVSLESEKRERKRVASDLHDSVMGDLNAIRNYMTVLSNEEQHSASPQNPLLQEVETALRKMQENIQEISYNLMPPLLESSGLTSTLENYFDRIKKWNKLNITAKYQSNDIAIPSSIAYELYRIVQELTTNMLKYGKIRNITFSIEKDENILTITVIDDGVPFDFYKNLKNSSGMGLKNIMSRLKQVEASLVQVSVDKGNKIVISLKNTL</sequence>
<dbReference type="CDD" id="cd16917">
    <property type="entry name" value="HATPase_UhpB-NarQ-NarX-like"/>
    <property type="match status" value="1"/>
</dbReference>
<keyword evidence="6 12" id="KW-0418">Kinase</keyword>
<evidence type="ECO:0000256" key="5">
    <source>
        <dbReference type="ARBA" id="ARBA00022741"/>
    </source>
</evidence>
<dbReference type="EC" id="2.7.13.3" evidence="2"/>
<evidence type="ECO:0000256" key="2">
    <source>
        <dbReference type="ARBA" id="ARBA00012438"/>
    </source>
</evidence>
<keyword evidence="9" id="KW-0472">Membrane</keyword>
<accession>A0ABU2KJE9</accession>
<evidence type="ECO:0000256" key="4">
    <source>
        <dbReference type="ARBA" id="ARBA00022679"/>
    </source>
</evidence>
<dbReference type="Pfam" id="PF07730">
    <property type="entry name" value="HisKA_3"/>
    <property type="match status" value="1"/>
</dbReference>
<evidence type="ECO:0000313" key="12">
    <source>
        <dbReference type="EMBL" id="MDT0294845.1"/>
    </source>
</evidence>
<protein>
    <recommendedName>
        <fullName evidence="2">histidine kinase</fullName>
        <ecNumber evidence="2">2.7.13.3</ecNumber>
    </recommendedName>
</protein>
<dbReference type="InterPro" id="IPR003594">
    <property type="entry name" value="HATPase_dom"/>
</dbReference>
<dbReference type="RefSeq" id="WP_311401776.1">
    <property type="nucleotide sequence ID" value="NZ_JAVRBG010000008.1"/>
</dbReference>
<gene>
    <name evidence="12" type="ORF">RLT85_09385</name>
</gene>
<dbReference type="PANTHER" id="PTHR24421:SF10">
    <property type="entry name" value="NITRATE_NITRITE SENSOR PROTEIN NARQ"/>
    <property type="match status" value="1"/>
</dbReference>
<dbReference type="Gene3D" id="1.20.5.1930">
    <property type="match status" value="1"/>
</dbReference>
<evidence type="ECO:0000259" key="10">
    <source>
        <dbReference type="Pfam" id="PF02518"/>
    </source>
</evidence>
<comment type="caution">
    <text evidence="12">The sequence shown here is derived from an EMBL/GenBank/DDBJ whole genome shotgun (WGS) entry which is preliminary data.</text>
</comment>
<keyword evidence="4" id="KW-0808">Transferase</keyword>
<dbReference type="EMBL" id="JAVRBG010000008">
    <property type="protein sequence ID" value="MDT0294845.1"/>
    <property type="molecule type" value="Genomic_DNA"/>
</dbReference>
<dbReference type="Gene3D" id="3.30.565.10">
    <property type="entry name" value="Histidine kinase-like ATPase, C-terminal domain"/>
    <property type="match status" value="1"/>
</dbReference>
<evidence type="ECO:0000256" key="9">
    <source>
        <dbReference type="SAM" id="Phobius"/>
    </source>
</evidence>
<feature type="transmembrane region" description="Helical" evidence="9">
    <location>
        <begin position="12"/>
        <end position="32"/>
    </location>
</feature>
<proteinExistence type="predicted"/>
<keyword evidence="7" id="KW-0067">ATP-binding</keyword>
<dbReference type="SUPFAM" id="SSF55874">
    <property type="entry name" value="ATPase domain of HSP90 chaperone/DNA topoisomerase II/histidine kinase"/>
    <property type="match status" value="1"/>
</dbReference>
<dbReference type="InterPro" id="IPR050482">
    <property type="entry name" value="Sensor_HK_TwoCompSys"/>
</dbReference>
<evidence type="ECO:0000259" key="11">
    <source>
        <dbReference type="Pfam" id="PF07730"/>
    </source>
</evidence>
<feature type="domain" description="Histidine kinase/HSP90-like ATPase" evidence="10">
    <location>
        <begin position="167"/>
        <end position="254"/>
    </location>
</feature>
<dbReference type="GO" id="GO:0016301">
    <property type="term" value="F:kinase activity"/>
    <property type="evidence" value="ECO:0007669"/>
    <property type="project" value="UniProtKB-KW"/>
</dbReference>
<evidence type="ECO:0000256" key="7">
    <source>
        <dbReference type="ARBA" id="ARBA00022840"/>
    </source>
</evidence>
<comment type="catalytic activity">
    <reaction evidence="1">
        <text>ATP + protein L-histidine = ADP + protein N-phospho-L-histidine.</text>
        <dbReference type="EC" id="2.7.13.3"/>
    </reaction>
</comment>
<dbReference type="InterPro" id="IPR011712">
    <property type="entry name" value="Sig_transdc_His_kin_sub3_dim/P"/>
</dbReference>
<keyword evidence="8" id="KW-0902">Two-component regulatory system</keyword>
<feature type="domain" description="Signal transduction histidine kinase subgroup 3 dimerisation and phosphoacceptor" evidence="11">
    <location>
        <begin position="58"/>
        <end position="123"/>
    </location>
</feature>
<keyword evidence="13" id="KW-1185">Reference proteome</keyword>
<keyword evidence="9" id="KW-0812">Transmembrane</keyword>
<keyword evidence="3" id="KW-0597">Phosphoprotein</keyword>
<dbReference type="PANTHER" id="PTHR24421">
    <property type="entry name" value="NITRATE/NITRITE SENSOR PROTEIN NARX-RELATED"/>
    <property type="match status" value="1"/>
</dbReference>
<evidence type="ECO:0000256" key="6">
    <source>
        <dbReference type="ARBA" id="ARBA00022777"/>
    </source>
</evidence>
<evidence type="ECO:0000256" key="1">
    <source>
        <dbReference type="ARBA" id="ARBA00000085"/>
    </source>
</evidence>
<dbReference type="Proteomes" id="UP001182991">
    <property type="component" value="Unassembled WGS sequence"/>
</dbReference>
<evidence type="ECO:0000256" key="3">
    <source>
        <dbReference type="ARBA" id="ARBA00022553"/>
    </source>
</evidence>
<reference evidence="13" key="1">
    <citation type="submission" date="2023-07" db="EMBL/GenBank/DDBJ databases">
        <title>Isolating and identifying novel microbial strains from the Mariana Trench.</title>
        <authorList>
            <person name="Fu H."/>
        </authorList>
    </citation>
    <scope>NUCLEOTIDE SEQUENCE [LARGE SCALE GENOMIC DNA]</scope>
    <source>
        <strain evidence="13">T-y2</strain>
    </source>
</reference>